<dbReference type="InterPro" id="IPR011990">
    <property type="entry name" value="TPR-like_helical_dom_sf"/>
</dbReference>
<dbReference type="Proteomes" id="UP001049518">
    <property type="component" value="Chromosome"/>
</dbReference>
<name>A0ABX8QNN8_9ACTN</name>
<organism evidence="3 4">
    <name type="scientific">Actinomadura graeca</name>
    <dbReference type="NCBI Taxonomy" id="2750812"/>
    <lineage>
        <taxon>Bacteria</taxon>
        <taxon>Bacillati</taxon>
        <taxon>Actinomycetota</taxon>
        <taxon>Actinomycetes</taxon>
        <taxon>Streptosporangiales</taxon>
        <taxon>Thermomonosporaceae</taxon>
        <taxon>Actinomadura</taxon>
    </lineage>
</organism>
<evidence type="ECO:0000313" key="4">
    <source>
        <dbReference type="Proteomes" id="UP001049518"/>
    </source>
</evidence>
<dbReference type="Gene3D" id="1.25.40.10">
    <property type="entry name" value="Tetratricopeptide repeat domain"/>
    <property type="match status" value="3"/>
</dbReference>
<evidence type="ECO:0000313" key="3">
    <source>
        <dbReference type="EMBL" id="QXJ19524.1"/>
    </source>
</evidence>
<sequence length="441" mass="46838">MGHVLARRLLMAGLIAAMITGFTLAATIRVERPPRTSDAAFAAGAAEAPAAALSGSLDRLQHHLRDQPRDASGWAALGLAYVERARLTADPSYYPKAADALKTSMGLRPRDNDTAHTGLAALAAARHDFTTALAEADRALAINAYGARALAVRVDALVELGRYEDARKAAEHADATAPGIPVFTRLAYVRELQGRTGEARRILELAASSATGKGDVAYVRTQLGELAWNRGDTAAAGREFAAALQADPADLGALDGRARVRAATGDLAGATRDQQALVGRSPLPGRLTWLGELHEAAGRRDEAAKQYAVASAWGALAKANGVTPDLETALFETDHGDHAAALRAARAEWARRHSVHVADALAWALHADGRDEEALRYAKEAAATGYRNAAFRYHRGMIERSLGRRADARRDLAEALRLNPHFSPLHAPRARAALADLGGDE</sequence>
<keyword evidence="1" id="KW-0677">Repeat</keyword>
<dbReference type="EMBL" id="CP059572">
    <property type="protein sequence ID" value="QXJ19524.1"/>
    <property type="molecule type" value="Genomic_DNA"/>
</dbReference>
<dbReference type="PANTHER" id="PTHR44858">
    <property type="entry name" value="TETRATRICOPEPTIDE REPEAT PROTEIN 6"/>
    <property type="match status" value="1"/>
</dbReference>
<dbReference type="RefSeq" id="WP_231332535.1">
    <property type="nucleotide sequence ID" value="NZ_CP059572.1"/>
</dbReference>
<accession>A0ABX8QNN8</accession>
<dbReference type="InterPro" id="IPR050498">
    <property type="entry name" value="Ycf3"/>
</dbReference>
<evidence type="ECO:0008006" key="5">
    <source>
        <dbReference type="Google" id="ProtNLM"/>
    </source>
</evidence>
<reference evidence="3" key="1">
    <citation type="submission" date="2020-07" db="EMBL/GenBank/DDBJ databases">
        <authorList>
            <person name="Tarantini F.S."/>
            <person name="Hong K.W."/>
            <person name="Chan K.G."/>
        </authorList>
    </citation>
    <scope>NUCLEOTIDE SEQUENCE</scope>
    <source>
        <strain evidence="3">32-07</strain>
    </source>
</reference>
<dbReference type="InterPro" id="IPR019734">
    <property type="entry name" value="TPR_rpt"/>
</dbReference>
<gene>
    <name evidence="3" type="ORF">AGRA3207_000076</name>
</gene>
<proteinExistence type="predicted"/>
<evidence type="ECO:0000256" key="2">
    <source>
        <dbReference type="ARBA" id="ARBA00022803"/>
    </source>
</evidence>
<keyword evidence="2" id="KW-0802">TPR repeat</keyword>
<dbReference type="PANTHER" id="PTHR44858:SF1">
    <property type="entry name" value="UDP-N-ACETYLGLUCOSAMINE--PEPTIDE N-ACETYLGLUCOSAMINYLTRANSFERASE SPINDLY-RELATED"/>
    <property type="match status" value="1"/>
</dbReference>
<keyword evidence="4" id="KW-1185">Reference proteome</keyword>
<dbReference type="SMART" id="SM00028">
    <property type="entry name" value="TPR"/>
    <property type="match status" value="2"/>
</dbReference>
<dbReference type="SUPFAM" id="SSF48452">
    <property type="entry name" value="TPR-like"/>
    <property type="match status" value="2"/>
</dbReference>
<protein>
    <recommendedName>
        <fullName evidence="5">Tetratricopeptide repeat protein</fullName>
    </recommendedName>
</protein>
<evidence type="ECO:0000256" key="1">
    <source>
        <dbReference type="ARBA" id="ARBA00022737"/>
    </source>
</evidence>